<dbReference type="PANTHER" id="PTHR45695:SF27">
    <property type="entry name" value="PROLACTIN-RELEASING PEPTIDE RECEPTOR"/>
    <property type="match status" value="1"/>
</dbReference>
<evidence type="ECO:0000256" key="10">
    <source>
        <dbReference type="SAM" id="Phobius"/>
    </source>
</evidence>
<dbReference type="InterPro" id="IPR000276">
    <property type="entry name" value="GPCR_Rhodpsn"/>
</dbReference>
<reference evidence="12" key="1">
    <citation type="submission" date="2013-04" db="EMBL/GenBank/DDBJ databases">
        <authorList>
            <person name="Qu J."/>
            <person name="Murali S.C."/>
            <person name="Bandaranaike D."/>
            <person name="Bellair M."/>
            <person name="Blankenburg K."/>
            <person name="Chao H."/>
            <person name="Dinh H."/>
            <person name="Doddapaneni H."/>
            <person name="Downs B."/>
            <person name="Dugan-Rocha S."/>
            <person name="Elkadiri S."/>
            <person name="Gnanaolivu R.D."/>
            <person name="Hernandez B."/>
            <person name="Javaid M."/>
            <person name="Jayaseelan J.C."/>
            <person name="Lee S."/>
            <person name="Li M."/>
            <person name="Ming W."/>
            <person name="Munidasa M."/>
            <person name="Muniz J."/>
            <person name="Nguyen L."/>
            <person name="Ongeri F."/>
            <person name="Osuji N."/>
            <person name="Pu L.-L."/>
            <person name="Puazo M."/>
            <person name="Qu C."/>
            <person name="Quiroz J."/>
            <person name="Raj R."/>
            <person name="Weissenberger G."/>
            <person name="Xin Y."/>
            <person name="Zou X."/>
            <person name="Han Y."/>
            <person name="Richards S."/>
            <person name="Worley K."/>
            <person name="Muzny D."/>
            <person name="Gibbs R."/>
        </authorList>
    </citation>
    <scope>NUCLEOTIDE SEQUENCE</scope>
    <source>
        <strain evidence="12">Sampled in the wild</strain>
    </source>
</reference>
<reference evidence="12" key="2">
    <citation type="submission" date="2017-10" db="EMBL/GenBank/DDBJ databases">
        <title>Ladona fulva Genome sequencing and assembly.</title>
        <authorList>
            <person name="Murali S."/>
            <person name="Richards S."/>
            <person name="Bandaranaike D."/>
            <person name="Bellair M."/>
            <person name="Blankenburg K."/>
            <person name="Chao H."/>
            <person name="Dinh H."/>
            <person name="Doddapaneni H."/>
            <person name="Dugan-Rocha S."/>
            <person name="Elkadiri S."/>
            <person name="Gnanaolivu R."/>
            <person name="Hernandez B."/>
            <person name="Skinner E."/>
            <person name="Javaid M."/>
            <person name="Lee S."/>
            <person name="Li M."/>
            <person name="Ming W."/>
            <person name="Munidasa M."/>
            <person name="Muniz J."/>
            <person name="Nguyen L."/>
            <person name="Hughes D."/>
            <person name="Osuji N."/>
            <person name="Pu L.-L."/>
            <person name="Puazo M."/>
            <person name="Qu C."/>
            <person name="Quiroz J."/>
            <person name="Raj R."/>
            <person name="Weissenberger G."/>
            <person name="Xin Y."/>
            <person name="Zou X."/>
            <person name="Han Y."/>
            <person name="Worley K."/>
            <person name="Muzny D."/>
            <person name="Gibbs R."/>
        </authorList>
    </citation>
    <scope>NUCLEOTIDE SEQUENCE</scope>
    <source>
        <strain evidence="12">Sampled in the wild</strain>
    </source>
</reference>
<evidence type="ECO:0000256" key="4">
    <source>
        <dbReference type="ARBA" id="ARBA00022989"/>
    </source>
</evidence>
<gene>
    <name evidence="12" type="ORF">J437_LFUL014659</name>
</gene>
<evidence type="ECO:0000256" key="9">
    <source>
        <dbReference type="RuleBase" id="RU000688"/>
    </source>
</evidence>
<evidence type="ECO:0000256" key="2">
    <source>
        <dbReference type="ARBA" id="ARBA00010663"/>
    </source>
</evidence>
<proteinExistence type="inferred from homology"/>
<feature type="transmembrane region" description="Helical" evidence="10">
    <location>
        <begin position="20"/>
        <end position="39"/>
    </location>
</feature>
<dbReference type="SUPFAM" id="SSF81321">
    <property type="entry name" value="Family A G protein-coupled receptor-like"/>
    <property type="match status" value="1"/>
</dbReference>
<organism evidence="12 13">
    <name type="scientific">Ladona fulva</name>
    <name type="common">Scarce chaser dragonfly</name>
    <name type="synonym">Libellula fulva</name>
    <dbReference type="NCBI Taxonomy" id="123851"/>
    <lineage>
        <taxon>Eukaryota</taxon>
        <taxon>Metazoa</taxon>
        <taxon>Ecdysozoa</taxon>
        <taxon>Arthropoda</taxon>
        <taxon>Hexapoda</taxon>
        <taxon>Insecta</taxon>
        <taxon>Pterygota</taxon>
        <taxon>Palaeoptera</taxon>
        <taxon>Odonata</taxon>
        <taxon>Epiprocta</taxon>
        <taxon>Anisoptera</taxon>
        <taxon>Libelluloidea</taxon>
        <taxon>Libellulidae</taxon>
        <taxon>Ladona</taxon>
    </lineage>
</organism>
<name>A0A8K0KI70_LADFU</name>
<evidence type="ECO:0000313" key="12">
    <source>
        <dbReference type="EMBL" id="KAG8234401.1"/>
    </source>
</evidence>
<keyword evidence="6 10" id="KW-0472">Membrane</keyword>
<dbReference type="Pfam" id="PF00001">
    <property type="entry name" value="7tm_1"/>
    <property type="match status" value="1"/>
</dbReference>
<dbReference type="EMBL" id="KZ308808">
    <property type="protein sequence ID" value="KAG8234401.1"/>
    <property type="molecule type" value="Genomic_DNA"/>
</dbReference>
<dbReference type="PANTHER" id="PTHR45695">
    <property type="entry name" value="LEUCOKININ RECEPTOR-RELATED"/>
    <property type="match status" value="1"/>
</dbReference>
<dbReference type="Gene3D" id="1.20.1070.10">
    <property type="entry name" value="Rhodopsin 7-helix transmembrane proteins"/>
    <property type="match status" value="1"/>
</dbReference>
<sequence length="167" mass="19363">MAKLFSYTWTMGMFLCKFVHYMQNVSAICSVLTLTAISLERYYAIVHPMKAKYTCTVGQATKIVVCTWAASFLLAVPILFAQVHMGVGVRYRAFWCVRDWDNVELWQFHELYMLLLILVLPTCVMAGAYASICWEIWKVMRRRYAMTCGRKGCINPIVYGFMSKSFR</sequence>
<dbReference type="Proteomes" id="UP000792457">
    <property type="component" value="Unassembled WGS sequence"/>
</dbReference>
<accession>A0A8K0KI70</accession>
<feature type="domain" description="G-protein coupled receptors family 1 profile" evidence="11">
    <location>
        <begin position="1"/>
        <end position="167"/>
    </location>
</feature>
<evidence type="ECO:0000256" key="7">
    <source>
        <dbReference type="ARBA" id="ARBA00023170"/>
    </source>
</evidence>
<evidence type="ECO:0000259" key="11">
    <source>
        <dbReference type="PROSITE" id="PS50262"/>
    </source>
</evidence>
<dbReference type="PROSITE" id="PS00237">
    <property type="entry name" value="G_PROTEIN_RECEP_F1_1"/>
    <property type="match status" value="1"/>
</dbReference>
<feature type="transmembrane region" description="Helical" evidence="10">
    <location>
        <begin position="111"/>
        <end position="137"/>
    </location>
</feature>
<evidence type="ECO:0000313" key="13">
    <source>
        <dbReference type="Proteomes" id="UP000792457"/>
    </source>
</evidence>
<comment type="similarity">
    <text evidence="2 9">Belongs to the G-protein coupled receptor 1 family.</text>
</comment>
<dbReference type="OrthoDB" id="2132067at2759"/>
<keyword evidence="8 9" id="KW-0807">Transducer</keyword>
<evidence type="ECO:0000256" key="3">
    <source>
        <dbReference type="ARBA" id="ARBA00022692"/>
    </source>
</evidence>
<keyword evidence="13" id="KW-1185">Reference proteome</keyword>
<protein>
    <recommendedName>
        <fullName evidence="11">G-protein coupled receptors family 1 profile domain-containing protein</fullName>
    </recommendedName>
</protein>
<dbReference type="PRINTS" id="PR00237">
    <property type="entry name" value="GPCRRHODOPSN"/>
</dbReference>
<feature type="non-terminal residue" evidence="12">
    <location>
        <position position="167"/>
    </location>
</feature>
<keyword evidence="5 9" id="KW-0297">G-protein coupled receptor</keyword>
<keyword evidence="4 10" id="KW-1133">Transmembrane helix</keyword>
<dbReference type="InterPro" id="IPR017452">
    <property type="entry name" value="GPCR_Rhodpsn_7TM"/>
</dbReference>
<dbReference type="PROSITE" id="PS50262">
    <property type="entry name" value="G_PROTEIN_RECEP_F1_2"/>
    <property type="match status" value="1"/>
</dbReference>
<feature type="transmembrane region" description="Helical" evidence="10">
    <location>
        <begin position="60"/>
        <end position="80"/>
    </location>
</feature>
<dbReference type="AlphaFoldDB" id="A0A8K0KI70"/>
<comment type="caution">
    <text evidence="12">The sequence shown here is derived from an EMBL/GenBank/DDBJ whole genome shotgun (WGS) entry which is preliminary data.</text>
</comment>
<dbReference type="GO" id="GO:0005886">
    <property type="term" value="C:plasma membrane"/>
    <property type="evidence" value="ECO:0007669"/>
    <property type="project" value="TreeGrafter"/>
</dbReference>
<keyword evidence="3 9" id="KW-0812">Transmembrane</keyword>
<evidence type="ECO:0000256" key="8">
    <source>
        <dbReference type="ARBA" id="ARBA00023224"/>
    </source>
</evidence>
<dbReference type="GO" id="GO:0004930">
    <property type="term" value="F:G protein-coupled receptor activity"/>
    <property type="evidence" value="ECO:0007669"/>
    <property type="project" value="UniProtKB-KW"/>
</dbReference>
<evidence type="ECO:0000256" key="6">
    <source>
        <dbReference type="ARBA" id="ARBA00023136"/>
    </source>
</evidence>
<keyword evidence="7 9" id="KW-0675">Receptor</keyword>
<comment type="subcellular location">
    <subcellularLocation>
        <location evidence="1">Membrane</location>
        <topology evidence="1">Multi-pass membrane protein</topology>
    </subcellularLocation>
</comment>
<evidence type="ECO:0000256" key="5">
    <source>
        <dbReference type="ARBA" id="ARBA00023040"/>
    </source>
</evidence>
<evidence type="ECO:0000256" key="1">
    <source>
        <dbReference type="ARBA" id="ARBA00004141"/>
    </source>
</evidence>